<organism evidence="1 2">
    <name type="scientific">Solemya velesiana gill symbiont</name>
    <dbReference type="NCBI Taxonomy" id="1918948"/>
    <lineage>
        <taxon>Bacteria</taxon>
        <taxon>Pseudomonadati</taxon>
        <taxon>Pseudomonadota</taxon>
        <taxon>Gammaproteobacteria</taxon>
        <taxon>sulfur-oxidizing symbionts</taxon>
    </lineage>
</organism>
<keyword evidence="2" id="KW-1185">Reference proteome</keyword>
<dbReference type="EMBL" id="MPRJ01000017">
    <property type="protein sequence ID" value="OOZ37123.1"/>
    <property type="molecule type" value="Genomic_DNA"/>
</dbReference>
<accession>A0A1T2KW98</accession>
<evidence type="ECO:0000313" key="1">
    <source>
        <dbReference type="EMBL" id="OOZ37123.1"/>
    </source>
</evidence>
<dbReference type="RefSeq" id="WP_078486199.1">
    <property type="nucleotide sequence ID" value="NZ_MPRJ01000017.1"/>
</dbReference>
<proteinExistence type="predicted"/>
<sequence>MRTGIYFYGTSTRGVPFVRYSSQDILAADYNNSLVYLKLSISGYSAWQVSWKEVSEENRFALPRTLQACMTSQVAPVSTGYSFHFD</sequence>
<gene>
    <name evidence="1" type="ORF">BOW51_03835</name>
</gene>
<protein>
    <submittedName>
        <fullName evidence="1">Uncharacterized protein</fullName>
    </submittedName>
</protein>
<evidence type="ECO:0000313" key="2">
    <source>
        <dbReference type="Proteomes" id="UP000190896"/>
    </source>
</evidence>
<dbReference type="Proteomes" id="UP000190896">
    <property type="component" value="Unassembled WGS sequence"/>
</dbReference>
<reference evidence="1 2" key="1">
    <citation type="submission" date="2016-11" db="EMBL/GenBank/DDBJ databases">
        <title>Mixed transmission modes and dynamic genome evolution in an obligate animal-bacterial symbiosis.</title>
        <authorList>
            <person name="Russell S.L."/>
            <person name="Corbett-Detig R.B."/>
            <person name="Cavanaugh C.M."/>
        </authorList>
    </citation>
    <scope>NUCLEOTIDE SEQUENCE [LARGE SCALE GENOMIC DNA]</scope>
    <source>
        <strain evidence="1">Se-Cadez</strain>
    </source>
</reference>
<name>A0A1T2KW98_9GAMM</name>
<dbReference type="AlphaFoldDB" id="A0A1T2KW98"/>
<comment type="caution">
    <text evidence="1">The sequence shown here is derived from an EMBL/GenBank/DDBJ whole genome shotgun (WGS) entry which is preliminary data.</text>
</comment>